<comment type="catalytic activity">
    <reaction evidence="9">
        <text>2-phenylacetate + ATP + CoA = phenylacetyl-CoA + AMP + diphosphate</text>
        <dbReference type="Rhea" id="RHEA:20956"/>
        <dbReference type="ChEBI" id="CHEBI:18401"/>
        <dbReference type="ChEBI" id="CHEBI:30616"/>
        <dbReference type="ChEBI" id="CHEBI:33019"/>
        <dbReference type="ChEBI" id="CHEBI:57287"/>
        <dbReference type="ChEBI" id="CHEBI:57390"/>
        <dbReference type="ChEBI" id="CHEBI:456215"/>
        <dbReference type="EC" id="6.2.1.30"/>
    </reaction>
</comment>
<evidence type="ECO:0000256" key="9">
    <source>
        <dbReference type="PIRNR" id="PIRNR006444"/>
    </source>
</evidence>
<comment type="similarity">
    <text evidence="5 9">Belongs to the phenylacetyl-CoA ligase family.</text>
</comment>
<dbReference type="Pfam" id="PF14535">
    <property type="entry name" value="AMP-binding_C_2"/>
    <property type="match status" value="1"/>
</dbReference>
<evidence type="ECO:0000256" key="7">
    <source>
        <dbReference type="ARBA" id="ARBA00068695"/>
    </source>
</evidence>
<dbReference type="GO" id="GO:0000166">
    <property type="term" value="F:nucleotide binding"/>
    <property type="evidence" value="ECO:0007669"/>
    <property type="project" value="UniProtKB-KW"/>
</dbReference>
<comment type="function">
    <text evidence="9">Catalyzes the activation of phenylacetic acid (PA) to phenylacetyl-CoA (PA-CoA).</text>
</comment>
<dbReference type="InterPro" id="IPR028154">
    <property type="entry name" value="AMP-dep_Lig_C"/>
</dbReference>
<dbReference type="AlphaFoldDB" id="A0A0S7XQ78"/>
<feature type="domain" description="AMP-dependent synthetase/ligase" evidence="10">
    <location>
        <begin position="79"/>
        <end position="284"/>
    </location>
</feature>
<dbReference type="PATRIC" id="fig|1704032.3.peg.1162"/>
<gene>
    <name evidence="12" type="ORF">AMK68_01220</name>
</gene>
<dbReference type="InterPro" id="IPR042099">
    <property type="entry name" value="ANL_N_sf"/>
</dbReference>
<evidence type="ECO:0000256" key="2">
    <source>
        <dbReference type="ARBA" id="ARBA00022598"/>
    </source>
</evidence>
<organism evidence="12 13">
    <name type="scientific">candidate division KD3-62 bacterium DG_56</name>
    <dbReference type="NCBI Taxonomy" id="1704032"/>
    <lineage>
        <taxon>Bacteria</taxon>
        <taxon>candidate division KD3-62</taxon>
    </lineage>
</organism>
<evidence type="ECO:0000256" key="6">
    <source>
        <dbReference type="ARBA" id="ARBA00066629"/>
    </source>
</evidence>
<dbReference type="GO" id="GO:0047475">
    <property type="term" value="F:phenylacetate-CoA ligase activity"/>
    <property type="evidence" value="ECO:0007669"/>
    <property type="project" value="UniProtKB-EC"/>
</dbReference>
<proteinExistence type="inferred from homology"/>
<keyword evidence="3 9" id="KW-0547">Nucleotide-binding</keyword>
<feature type="domain" description="AMP-dependent ligase C-terminal" evidence="11">
    <location>
        <begin position="334"/>
        <end position="431"/>
    </location>
</feature>
<comment type="pathway">
    <text evidence="4 9">Aromatic compound metabolism; phenylacetate degradation.</text>
</comment>
<dbReference type="FunFam" id="3.40.50.12780:FF:000016">
    <property type="entry name" value="Phenylacetate-coenzyme A ligase"/>
    <property type="match status" value="1"/>
</dbReference>
<evidence type="ECO:0000256" key="4">
    <source>
        <dbReference type="ARBA" id="ARBA00060591"/>
    </source>
</evidence>
<dbReference type="InterPro" id="IPR011880">
    <property type="entry name" value="PA_CoA_ligase"/>
</dbReference>
<dbReference type="GO" id="GO:0010124">
    <property type="term" value="P:phenylacetate catabolic process"/>
    <property type="evidence" value="ECO:0007669"/>
    <property type="project" value="UniProtKB-UniRule"/>
</dbReference>
<dbReference type="InterPro" id="IPR051414">
    <property type="entry name" value="Adenylate-forming_Reductase"/>
</dbReference>
<dbReference type="InterPro" id="IPR045851">
    <property type="entry name" value="AMP-bd_C_sf"/>
</dbReference>
<dbReference type="EMBL" id="LIZY01000018">
    <property type="protein sequence ID" value="KPJ64584.1"/>
    <property type="molecule type" value="Genomic_DNA"/>
</dbReference>
<evidence type="ECO:0000256" key="8">
    <source>
        <dbReference type="ARBA" id="ARBA00075111"/>
    </source>
</evidence>
<evidence type="ECO:0000313" key="12">
    <source>
        <dbReference type="EMBL" id="KPJ64584.1"/>
    </source>
</evidence>
<keyword evidence="2 9" id="KW-0436">Ligase</keyword>
<comment type="subunit">
    <text evidence="1">Monomer.</text>
</comment>
<comment type="caution">
    <text evidence="12">The sequence shown here is derived from an EMBL/GenBank/DDBJ whole genome shotgun (WGS) entry which is preliminary data.</text>
</comment>
<dbReference type="SUPFAM" id="SSF56801">
    <property type="entry name" value="Acetyl-CoA synthetase-like"/>
    <property type="match status" value="1"/>
</dbReference>
<sequence length="435" mass="48291">MIWNQAAECMDRSDLARLQGYRLYRTVKHAYQNVPAYRAKMDQAGVSPDDIRSLDDLVRLPFTTKDDFREHYPCGLFAVPMDQIVRIHASTGTTGKPTIAGYTRNDIEVWTEVMARTLAAGGTVSSDVVQNSYGYGLFTGGLGVHYGAEKIGATVIPTSGGNTARQLQVMQDFDSTVICCTPSYALYLAETGTEAGVDFERLPLRVGLLGAEPWTKSMRDEIEQKMHIAALDIYGLTEMIGPGVSYECLEKCGAHINEDHFLAELIDPETQERIPYGGAGELVFTTLTKEALPVVRYRTRDICVLMEEPCVCGRTTMRMARITGRSDDMLIIRGINVFPSQIEAVLMGIDGVSPHYQIVVDREKGKLDELEVWVEVSPEVFSDEIRQLEAQEQRITSVISNALGLKARAKLVEPKTIARSEGKAKRVIDRRDLGQ</sequence>
<protein>
    <recommendedName>
        <fullName evidence="7 9">Phenylacetate-coenzyme A ligase</fullName>
        <ecNumber evidence="6 9">6.2.1.30</ecNumber>
    </recommendedName>
    <alternativeName>
        <fullName evidence="8 9">Phenylacetyl-CoA ligase</fullName>
    </alternativeName>
</protein>
<evidence type="ECO:0000256" key="1">
    <source>
        <dbReference type="ARBA" id="ARBA00011245"/>
    </source>
</evidence>
<evidence type="ECO:0000259" key="10">
    <source>
        <dbReference type="Pfam" id="PF00501"/>
    </source>
</evidence>
<evidence type="ECO:0000256" key="3">
    <source>
        <dbReference type="ARBA" id="ARBA00022741"/>
    </source>
</evidence>
<dbReference type="EC" id="6.2.1.30" evidence="6 9"/>
<dbReference type="Pfam" id="PF00501">
    <property type="entry name" value="AMP-binding"/>
    <property type="match status" value="1"/>
</dbReference>
<dbReference type="Proteomes" id="UP000052020">
    <property type="component" value="Unassembled WGS sequence"/>
</dbReference>
<dbReference type="InterPro" id="IPR000873">
    <property type="entry name" value="AMP-dep_synth/lig_dom"/>
</dbReference>
<dbReference type="Gene3D" id="3.30.300.30">
    <property type="match status" value="1"/>
</dbReference>
<dbReference type="Gene3D" id="3.40.50.12780">
    <property type="entry name" value="N-terminal domain of ligase-like"/>
    <property type="match status" value="1"/>
</dbReference>
<dbReference type="PANTHER" id="PTHR43439:SF1">
    <property type="entry name" value="PHENYLACETATE-COENZYME A LIGASE"/>
    <property type="match status" value="1"/>
</dbReference>
<dbReference type="PANTHER" id="PTHR43439">
    <property type="entry name" value="PHENYLACETATE-COENZYME A LIGASE"/>
    <property type="match status" value="1"/>
</dbReference>
<evidence type="ECO:0000259" key="11">
    <source>
        <dbReference type="Pfam" id="PF14535"/>
    </source>
</evidence>
<evidence type="ECO:0000256" key="5">
    <source>
        <dbReference type="ARBA" id="ARBA00061566"/>
    </source>
</evidence>
<reference evidence="12 13" key="1">
    <citation type="journal article" date="2015" name="Microbiome">
        <title>Genomic resolution of linkages in carbon, nitrogen, and sulfur cycling among widespread estuary sediment bacteria.</title>
        <authorList>
            <person name="Baker B.J."/>
            <person name="Lazar C.S."/>
            <person name="Teske A.P."/>
            <person name="Dick G.J."/>
        </authorList>
    </citation>
    <scope>NUCLEOTIDE SEQUENCE [LARGE SCALE GENOMIC DNA]</scope>
    <source>
        <strain evidence="12">DG_56</strain>
    </source>
</reference>
<dbReference type="UniPathway" id="UPA00930"/>
<dbReference type="PIRSF" id="PIRSF006444">
    <property type="entry name" value="PaaK"/>
    <property type="match status" value="1"/>
</dbReference>
<name>A0A0S7XQ78_9BACT</name>
<accession>A0A0S7XQ78</accession>
<evidence type="ECO:0000313" key="13">
    <source>
        <dbReference type="Proteomes" id="UP000052020"/>
    </source>
</evidence>
<dbReference type="CDD" id="cd05913">
    <property type="entry name" value="PaaK"/>
    <property type="match status" value="1"/>
</dbReference>